<name>A0AAV3AGC9_PYXAD</name>
<dbReference type="EMBL" id="DYDO01000005">
    <property type="protein sequence ID" value="DBA24095.1"/>
    <property type="molecule type" value="Genomic_DNA"/>
</dbReference>
<comment type="caution">
    <text evidence="2">The sequence shown here is derived from an EMBL/GenBank/DDBJ whole genome shotgun (WGS) entry which is preliminary data.</text>
</comment>
<evidence type="ECO:0000313" key="2">
    <source>
        <dbReference type="EMBL" id="DBA24095.1"/>
    </source>
</evidence>
<dbReference type="Proteomes" id="UP001181693">
    <property type="component" value="Unassembled WGS sequence"/>
</dbReference>
<proteinExistence type="predicted"/>
<accession>A0AAV3AGC9</accession>
<protein>
    <submittedName>
        <fullName evidence="2">Uncharacterized protein</fullName>
    </submittedName>
</protein>
<feature type="region of interest" description="Disordered" evidence="1">
    <location>
        <begin position="99"/>
        <end position="167"/>
    </location>
</feature>
<feature type="compositionally biased region" description="Polar residues" evidence="1">
    <location>
        <begin position="1"/>
        <end position="14"/>
    </location>
</feature>
<gene>
    <name evidence="2" type="ORF">GDO54_011796</name>
</gene>
<keyword evidence="3" id="KW-1185">Reference proteome</keyword>
<evidence type="ECO:0000313" key="3">
    <source>
        <dbReference type="Proteomes" id="UP001181693"/>
    </source>
</evidence>
<feature type="region of interest" description="Disordered" evidence="1">
    <location>
        <begin position="1"/>
        <end position="34"/>
    </location>
</feature>
<feature type="region of interest" description="Disordered" evidence="1">
    <location>
        <begin position="48"/>
        <end position="73"/>
    </location>
</feature>
<reference evidence="2" key="1">
    <citation type="thesis" date="2020" institute="ProQuest LLC" country="789 East Eisenhower Parkway, Ann Arbor, MI, USA">
        <title>Comparative Genomics and Chromosome Evolution.</title>
        <authorList>
            <person name="Mudd A.B."/>
        </authorList>
    </citation>
    <scope>NUCLEOTIDE SEQUENCE</scope>
    <source>
        <strain evidence="2">1538</strain>
        <tissue evidence="2">Blood</tissue>
    </source>
</reference>
<organism evidence="2 3">
    <name type="scientific">Pyxicephalus adspersus</name>
    <name type="common">African bullfrog</name>
    <dbReference type="NCBI Taxonomy" id="30357"/>
    <lineage>
        <taxon>Eukaryota</taxon>
        <taxon>Metazoa</taxon>
        <taxon>Chordata</taxon>
        <taxon>Craniata</taxon>
        <taxon>Vertebrata</taxon>
        <taxon>Euteleostomi</taxon>
        <taxon>Amphibia</taxon>
        <taxon>Batrachia</taxon>
        <taxon>Anura</taxon>
        <taxon>Neobatrachia</taxon>
        <taxon>Ranoidea</taxon>
        <taxon>Pyxicephalidae</taxon>
        <taxon>Pyxicephalinae</taxon>
        <taxon>Pyxicephalus</taxon>
    </lineage>
</organism>
<evidence type="ECO:0000256" key="1">
    <source>
        <dbReference type="SAM" id="MobiDB-lite"/>
    </source>
</evidence>
<sequence length="167" mass="17843">MGCSSSTQTHTQGGNRPPAKTVETNGPKKSASEVSDQIIDEIETIPDQTKLVPLTETEPSANGIPPEEEQVEAEEAIEFEGAETLAPTTEDSSEACLPIDQELAQAEEPTEVITSQDSSVVEGEIEEAVEANSHEKIVSEDPETKEDETEHPVDVAGPETDTADVEE</sequence>
<dbReference type="AlphaFoldDB" id="A0AAV3AGC9"/>